<name>A0A932VPF3_9BACT</name>
<dbReference type="Pfam" id="PF10431">
    <property type="entry name" value="ClpB_D2-small"/>
    <property type="match status" value="1"/>
</dbReference>
<gene>
    <name evidence="7" type="ORF">HY221_00510</name>
</gene>
<dbReference type="GO" id="GO:0016887">
    <property type="term" value="F:ATP hydrolysis activity"/>
    <property type="evidence" value="ECO:0007669"/>
    <property type="project" value="InterPro"/>
</dbReference>
<dbReference type="Gene3D" id="3.40.50.300">
    <property type="entry name" value="P-loop containing nucleotide triphosphate hydrolases"/>
    <property type="match status" value="2"/>
</dbReference>
<dbReference type="GO" id="GO:0034605">
    <property type="term" value="P:cellular response to heat"/>
    <property type="evidence" value="ECO:0007669"/>
    <property type="project" value="TreeGrafter"/>
</dbReference>
<evidence type="ECO:0000256" key="4">
    <source>
        <dbReference type="SAM" id="Phobius"/>
    </source>
</evidence>
<dbReference type="PANTHER" id="PTHR11638:SF18">
    <property type="entry name" value="HEAT SHOCK PROTEIN 104"/>
    <property type="match status" value="1"/>
</dbReference>
<evidence type="ECO:0000256" key="3">
    <source>
        <dbReference type="ARBA" id="ARBA00023186"/>
    </source>
</evidence>
<evidence type="ECO:0000256" key="2">
    <source>
        <dbReference type="ARBA" id="ARBA00022840"/>
    </source>
</evidence>
<dbReference type="GO" id="GO:0005737">
    <property type="term" value="C:cytoplasm"/>
    <property type="evidence" value="ECO:0007669"/>
    <property type="project" value="TreeGrafter"/>
</dbReference>
<keyword evidence="4" id="KW-0472">Membrane</keyword>
<feature type="transmembrane region" description="Helical" evidence="4">
    <location>
        <begin position="30"/>
        <end position="51"/>
    </location>
</feature>
<protein>
    <submittedName>
        <fullName evidence="7">ATP-dependent Clp protease ATP-binding subunit</fullName>
    </submittedName>
</protein>
<feature type="domain" description="AAA+ ATPase" evidence="5">
    <location>
        <begin position="566"/>
        <end position="735"/>
    </location>
</feature>
<keyword evidence="4" id="KW-0812">Transmembrane</keyword>
<keyword evidence="4" id="KW-1133">Transmembrane helix</keyword>
<dbReference type="GO" id="GO:0005524">
    <property type="term" value="F:ATP binding"/>
    <property type="evidence" value="ECO:0007669"/>
    <property type="project" value="UniProtKB-KW"/>
</dbReference>
<comment type="caution">
    <text evidence="7">The sequence shown here is derived from an EMBL/GenBank/DDBJ whole genome shotgun (WGS) entry which is preliminary data.</text>
</comment>
<dbReference type="SMART" id="SM01086">
    <property type="entry name" value="ClpB_D2-small"/>
    <property type="match status" value="1"/>
</dbReference>
<dbReference type="EMBL" id="JACQCR010000008">
    <property type="protein sequence ID" value="MBI3630807.1"/>
    <property type="molecule type" value="Genomic_DNA"/>
</dbReference>
<dbReference type="GO" id="GO:0008233">
    <property type="term" value="F:peptidase activity"/>
    <property type="evidence" value="ECO:0007669"/>
    <property type="project" value="UniProtKB-KW"/>
</dbReference>
<proteinExistence type="predicted"/>
<reference evidence="7" key="1">
    <citation type="submission" date="2020-07" db="EMBL/GenBank/DDBJ databases">
        <title>Huge and variable diversity of episymbiotic CPR bacteria and DPANN archaea in groundwater ecosystems.</title>
        <authorList>
            <person name="He C.Y."/>
            <person name="Keren R."/>
            <person name="Whittaker M."/>
            <person name="Farag I.F."/>
            <person name="Doudna J."/>
            <person name="Cate J.H.D."/>
            <person name="Banfield J.F."/>
        </authorList>
    </citation>
    <scope>NUCLEOTIDE SEQUENCE</scope>
    <source>
        <strain evidence="7">NC_groundwater_973_Pr1_S-0.2um_54_13</strain>
    </source>
</reference>
<dbReference type="InterPro" id="IPR001270">
    <property type="entry name" value="ClpA/B"/>
</dbReference>
<dbReference type="SMART" id="SM00382">
    <property type="entry name" value="AAA"/>
    <property type="match status" value="2"/>
</dbReference>
<dbReference type="PRINTS" id="PR00300">
    <property type="entry name" value="CLPPROTEASEA"/>
</dbReference>
<dbReference type="AlphaFoldDB" id="A0A932VPF3"/>
<dbReference type="CDD" id="cd19499">
    <property type="entry name" value="RecA-like_ClpB_Hsp104-like"/>
    <property type="match status" value="1"/>
</dbReference>
<keyword evidence="2 7" id="KW-0067">ATP-binding</keyword>
<dbReference type="CDD" id="cd00009">
    <property type="entry name" value="AAA"/>
    <property type="match status" value="1"/>
</dbReference>
<evidence type="ECO:0000313" key="8">
    <source>
        <dbReference type="Proteomes" id="UP000753196"/>
    </source>
</evidence>
<dbReference type="InterPro" id="IPR050130">
    <property type="entry name" value="ClpA_ClpB"/>
</dbReference>
<dbReference type="Gene3D" id="1.10.8.60">
    <property type="match status" value="1"/>
</dbReference>
<dbReference type="InterPro" id="IPR003593">
    <property type="entry name" value="AAA+_ATPase"/>
</dbReference>
<keyword evidence="1" id="KW-0547">Nucleotide-binding</keyword>
<evidence type="ECO:0000313" key="7">
    <source>
        <dbReference type="EMBL" id="MBI3630807.1"/>
    </source>
</evidence>
<organism evidence="7 8">
    <name type="scientific">Candidatus Sungiibacteriota bacterium</name>
    <dbReference type="NCBI Taxonomy" id="2750080"/>
    <lineage>
        <taxon>Bacteria</taxon>
        <taxon>Candidatus Sungiibacteriota</taxon>
    </lineage>
</organism>
<keyword evidence="7" id="KW-0378">Hydrolase</keyword>
<dbReference type="GO" id="GO:0006508">
    <property type="term" value="P:proteolysis"/>
    <property type="evidence" value="ECO:0007669"/>
    <property type="project" value="UniProtKB-KW"/>
</dbReference>
<accession>A0A932VPF3</accession>
<dbReference type="Proteomes" id="UP000753196">
    <property type="component" value="Unassembled WGS sequence"/>
</dbReference>
<evidence type="ECO:0000259" key="6">
    <source>
        <dbReference type="SMART" id="SM01086"/>
    </source>
</evidence>
<feature type="domain" description="AAA+ ATPase" evidence="5">
    <location>
        <begin position="289"/>
        <end position="426"/>
    </location>
</feature>
<keyword evidence="3" id="KW-0143">Chaperone</keyword>
<dbReference type="InterPro" id="IPR019489">
    <property type="entry name" value="Clp_ATPase_C"/>
</dbReference>
<feature type="domain" description="Clp ATPase C-terminal" evidence="6">
    <location>
        <begin position="734"/>
        <end position="821"/>
    </location>
</feature>
<dbReference type="InterPro" id="IPR003959">
    <property type="entry name" value="ATPase_AAA_core"/>
</dbReference>
<dbReference type="InterPro" id="IPR027417">
    <property type="entry name" value="P-loop_NTPase"/>
</dbReference>
<evidence type="ECO:0000256" key="1">
    <source>
        <dbReference type="ARBA" id="ARBA00022741"/>
    </source>
</evidence>
<dbReference type="PANTHER" id="PTHR11638">
    <property type="entry name" value="ATP-DEPENDENT CLP PROTEASE"/>
    <property type="match status" value="1"/>
</dbReference>
<sequence>MQDTSPDIKKSKFAGVVALETTFPRSLRRLAARIMITLIFPLGVWALIGTMGQKQEGAFFILLAAGGALMMLECFANAKTENPRGVGGASNPAGRFSLVAAELWYLASVSGGRDSEALLAALPRSVIGRATLQRLGVSPAEQSALMRRLATSQGGQDNRPSAELFLETLEHIADPGHEILLADIISALFETDGAFRGFFIEQGYTGQTVRGCAEWMERESARADARRRWWSRKRLGRIPGLAKNLAYGQTPFLQTFAQDMSQGNLVGPEELIGREDQLQLIESALLKRSGANVIIVGEPGSGKRALLSGLAEMIRTGTIFPELEHKRVFRLHTTSLVAAGKTRGEVQAMFLRLLNETVRAGNIILAIEDFPEFVQSLASLGVSAVELFSPYLASPAIHIIGLANTLSWRRILETETGLTENFEKIELPEPDDATLLRILERIAPGMEADFGRRAVFTYPALAAVAEGATQYLVSGGMPQRAISLMQEVMEEAIAVKSGLILPGMVLDVISKKTHTPLGAVGEAEQQVLLHLEDLLHRRVIGQDEAIVAVADAIRRSRSGIRNPKRPIGTFLFMGPTGVGKTETAKTIAATYFGSEQAMLRFDMSEYHAPDSVERLIGSFERNEPGILASKMRSTPYCVILLDEFEKAHLEVRNLFLQILDEGFFSDYLGMRVNMRNTVIIATSNAGSPLIAELVGQNLDHTALATQVMAAVQQQGTMSPELLNRFDAVIIFRPLDEKSLRAVARLMLGNLGLRLKKQNLMLAITDELVEAVARGGYNPSFGARPMQRFIQDHIEKVIAEKIIRKEIKPGVPFSFSTEELASVQPHEPQNEP</sequence>
<keyword evidence="7" id="KW-0645">Protease</keyword>
<evidence type="ECO:0000259" key="5">
    <source>
        <dbReference type="SMART" id="SM00382"/>
    </source>
</evidence>
<dbReference type="Pfam" id="PF07724">
    <property type="entry name" value="AAA_2"/>
    <property type="match status" value="1"/>
</dbReference>
<dbReference type="SUPFAM" id="SSF52540">
    <property type="entry name" value="P-loop containing nucleoside triphosphate hydrolases"/>
    <property type="match status" value="2"/>
</dbReference>